<evidence type="ECO:0000313" key="8">
    <source>
        <dbReference type="EMBL" id="WAJ60200.1"/>
    </source>
</evidence>
<sequence length="299" mass="34083">MGNSTFFDEFRFSFETLSDGEKRFLDMLGNEEMHNQPTSSIYDLFQLPSVEVQQQEQQQQPLVSAVAETSEVVNDAETPNSSSICTSSTHDAVKDDQQSKRSSHVGKNKKMLKPEKKITKKQRGPRFAFMTKTDIDHLDDGYRWRKYGQKAVKNSPFPRSYYRCTSTSCGVLKRVERSSTDPSIVVTTYESNHNHLCPVAHPSLYGISPEPRPFRGDALSTQQQLQQQNIQQLLQLQQQRYTISPATFSNSRATSYSPLDVPNHVFEETQLSFSPSSFFRDQGLLEDVVSSQMQSEEKK</sequence>
<dbReference type="GO" id="GO:0005634">
    <property type="term" value="C:nucleus"/>
    <property type="evidence" value="ECO:0007669"/>
    <property type="project" value="UniProtKB-SubCell"/>
</dbReference>
<evidence type="ECO:0000256" key="5">
    <source>
        <dbReference type="ARBA" id="ARBA00023242"/>
    </source>
</evidence>
<dbReference type="PROSITE" id="PS50811">
    <property type="entry name" value="WRKY"/>
    <property type="match status" value="1"/>
</dbReference>
<feature type="region of interest" description="Disordered" evidence="6">
    <location>
        <begin position="69"/>
        <end position="122"/>
    </location>
</feature>
<keyword evidence="4" id="KW-0804">Transcription</keyword>
<evidence type="ECO:0000256" key="2">
    <source>
        <dbReference type="ARBA" id="ARBA00023015"/>
    </source>
</evidence>
<keyword evidence="2" id="KW-0805">Transcription regulation</keyword>
<dbReference type="Pfam" id="PF03106">
    <property type="entry name" value="WRKY"/>
    <property type="match status" value="1"/>
</dbReference>
<accession>A0A9E9BMZ0</accession>
<proteinExistence type="evidence at transcript level"/>
<dbReference type="InterPro" id="IPR003657">
    <property type="entry name" value="WRKY_dom"/>
</dbReference>
<organism evidence="8">
    <name type="scientific">Heracleum moellendorffii</name>
    <dbReference type="NCBI Taxonomy" id="99507"/>
    <lineage>
        <taxon>Eukaryota</taxon>
        <taxon>Viridiplantae</taxon>
        <taxon>Streptophyta</taxon>
        <taxon>Embryophyta</taxon>
        <taxon>Tracheophyta</taxon>
        <taxon>Spermatophyta</taxon>
        <taxon>Magnoliopsida</taxon>
        <taxon>eudicotyledons</taxon>
        <taxon>Gunneridae</taxon>
        <taxon>Pentapetalae</taxon>
        <taxon>asterids</taxon>
        <taxon>campanulids</taxon>
        <taxon>Apiales</taxon>
        <taxon>Apiaceae</taxon>
        <taxon>Apioideae</taxon>
        <taxon>apioid superclade</taxon>
        <taxon>Tordylieae</taxon>
        <taxon>Tordyliinae</taxon>
        <taxon>Heracleum</taxon>
    </lineage>
</organism>
<name>A0A9E9BMZ0_9APIA</name>
<comment type="subcellular location">
    <subcellularLocation>
        <location evidence="1">Nucleus</location>
    </subcellularLocation>
</comment>
<dbReference type="InterPro" id="IPR044810">
    <property type="entry name" value="WRKY_plant"/>
</dbReference>
<evidence type="ECO:0000256" key="3">
    <source>
        <dbReference type="ARBA" id="ARBA00023125"/>
    </source>
</evidence>
<evidence type="ECO:0000256" key="6">
    <source>
        <dbReference type="SAM" id="MobiDB-lite"/>
    </source>
</evidence>
<dbReference type="EMBL" id="OM489289">
    <property type="protein sequence ID" value="WAJ60200.1"/>
    <property type="molecule type" value="mRNA"/>
</dbReference>
<evidence type="ECO:0000259" key="7">
    <source>
        <dbReference type="PROSITE" id="PS50811"/>
    </source>
</evidence>
<evidence type="ECO:0000256" key="1">
    <source>
        <dbReference type="ARBA" id="ARBA00004123"/>
    </source>
</evidence>
<dbReference type="SMART" id="SM00774">
    <property type="entry name" value="WRKY"/>
    <property type="match status" value="1"/>
</dbReference>
<reference evidence="8" key="1">
    <citation type="submission" date="2022-01" db="EMBL/GenBank/DDBJ databases">
        <authorList>
            <person name="Liu H."/>
            <person name="Wang H."/>
            <person name="Zhou Q."/>
        </authorList>
    </citation>
    <scope>NUCLEOTIDE SEQUENCE</scope>
</reference>
<protein>
    <submittedName>
        <fullName evidence="8">WRKY family protein 8</fullName>
    </submittedName>
</protein>
<dbReference type="GO" id="GO:0003700">
    <property type="term" value="F:DNA-binding transcription factor activity"/>
    <property type="evidence" value="ECO:0007669"/>
    <property type="project" value="InterPro"/>
</dbReference>
<dbReference type="PANTHER" id="PTHR31221">
    <property type="entry name" value="WRKY TRANSCRIPTION FACTOR PROTEIN 1-RELATED"/>
    <property type="match status" value="1"/>
</dbReference>
<evidence type="ECO:0000256" key="4">
    <source>
        <dbReference type="ARBA" id="ARBA00023163"/>
    </source>
</evidence>
<dbReference type="FunFam" id="2.20.25.80:FF:000003">
    <property type="entry name" value="WRKY transcription factor 57"/>
    <property type="match status" value="1"/>
</dbReference>
<dbReference type="InterPro" id="IPR036576">
    <property type="entry name" value="WRKY_dom_sf"/>
</dbReference>
<dbReference type="SUPFAM" id="SSF118290">
    <property type="entry name" value="WRKY DNA-binding domain"/>
    <property type="match status" value="1"/>
</dbReference>
<keyword evidence="5" id="KW-0539">Nucleus</keyword>
<dbReference type="GO" id="GO:0043565">
    <property type="term" value="F:sequence-specific DNA binding"/>
    <property type="evidence" value="ECO:0007669"/>
    <property type="project" value="InterPro"/>
</dbReference>
<dbReference type="Gene3D" id="2.20.25.80">
    <property type="entry name" value="WRKY domain"/>
    <property type="match status" value="1"/>
</dbReference>
<feature type="compositionally biased region" description="Basic residues" evidence="6">
    <location>
        <begin position="101"/>
        <end position="111"/>
    </location>
</feature>
<feature type="domain" description="WRKY" evidence="7">
    <location>
        <begin position="133"/>
        <end position="198"/>
    </location>
</feature>
<keyword evidence="3" id="KW-0238">DNA-binding</keyword>
<dbReference type="AlphaFoldDB" id="A0A9E9BMZ0"/>
<feature type="compositionally biased region" description="Polar residues" evidence="6">
    <location>
        <begin position="77"/>
        <end position="90"/>
    </location>
</feature>
<dbReference type="PANTHER" id="PTHR31221:SF350">
    <property type="entry name" value="WRKY TRANSCRIPTION FACTOR 48-RELATED"/>
    <property type="match status" value="1"/>
</dbReference>